<sequence length="105" mass="11592">MTGTFKGADANHDATGNVLAQVDGDNPYIRFEEFEATNGPDLYVYVVKEGQKTSEGVSLGKLKGNIGNQNYDLPQNLEIEEGDQLVIWCKQFDVDFGYAQLIKGE</sequence>
<proteinExistence type="predicted"/>
<accession>A0A147K674</accession>
<evidence type="ECO:0000313" key="3">
    <source>
        <dbReference type="Proteomes" id="UP000074108"/>
    </source>
</evidence>
<evidence type="ECO:0000313" key="2">
    <source>
        <dbReference type="EMBL" id="KUP05270.1"/>
    </source>
</evidence>
<keyword evidence="3" id="KW-1185">Reference proteome</keyword>
<dbReference type="Pfam" id="PF10517">
    <property type="entry name" value="DM13"/>
    <property type="match status" value="1"/>
</dbReference>
<name>A0A147K674_9BACI</name>
<gene>
    <name evidence="2" type="ORF">Q75_13365</name>
</gene>
<dbReference type="PATRIC" id="fig|1150625.3.peg.2814"/>
<organism evidence="2 3">
    <name type="scientific">Bacillus coahuilensis p1.1.43</name>
    <dbReference type="NCBI Taxonomy" id="1150625"/>
    <lineage>
        <taxon>Bacteria</taxon>
        <taxon>Bacillati</taxon>
        <taxon>Bacillota</taxon>
        <taxon>Bacilli</taxon>
        <taxon>Bacillales</taxon>
        <taxon>Bacillaceae</taxon>
        <taxon>Bacillus</taxon>
    </lineage>
</organism>
<comment type="caution">
    <text evidence="2">The sequence shown here is derived from an EMBL/GenBank/DDBJ whole genome shotgun (WGS) entry which is preliminary data.</text>
</comment>
<dbReference type="Proteomes" id="UP000074108">
    <property type="component" value="Unassembled WGS sequence"/>
</dbReference>
<dbReference type="EMBL" id="LDYG01000042">
    <property type="protein sequence ID" value="KUP05270.1"/>
    <property type="molecule type" value="Genomic_DNA"/>
</dbReference>
<dbReference type="STRING" id="1150625.Q75_13365"/>
<protein>
    <recommendedName>
        <fullName evidence="1">DM13 domain-containing protein</fullName>
    </recommendedName>
</protein>
<dbReference type="AlphaFoldDB" id="A0A147K674"/>
<reference evidence="2 3" key="1">
    <citation type="journal article" date="2016" name="Front. Microbiol.">
        <title>Microevolution Analysis of Bacillus coahuilensis Unveils Differences in Phosphorus Acquisition Strategies and Their Regulation.</title>
        <authorList>
            <person name="Gomez-Lunar Z."/>
            <person name="Hernandez-Gonzalez I."/>
            <person name="Rodriguez-Torres M.D."/>
            <person name="Souza V."/>
            <person name="Olmedo-Alvarez G."/>
        </authorList>
    </citation>
    <scope>NUCLEOTIDE SEQUENCE [LARGE SCALE GENOMIC DNA]</scope>
    <source>
        <strain evidence="3">p1.1.43</strain>
    </source>
</reference>
<dbReference type="InterPro" id="IPR019545">
    <property type="entry name" value="DM13_domain"/>
</dbReference>
<dbReference type="PROSITE" id="PS51549">
    <property type="entry name" value="DM13"/>
    <property type="match status" value="1"/>
</dbReference>
<feature type="domain" description="DM13" evidence="1">
    <location>
        <begin position="3"/>
        <end position="102"/>
    </location>
</feature>
<evidence type="ECO:0000259" key="1">
    <source>
        <dbReference type="PROSITE" id="PS51549"/>
    </source>
</evidence>